<dbReference type="InterPro" id="IPR036390">
    <property type="entry name" value="WH_DNA-bd_sf"/>
</dbReference>
<sequence length="70" mass="8122">MSYLEYERQKQNSNKIQLSITKKALAEKIGVQRTSLSRELAKMSKDGLIRYDSKSIELICFQIKKPSKND</sequence>
<evidence type="ECO:0000313" key="2">
    <source>
        <dbReference type="EMBL" id="MPN04752.1"/>
    </source>
</evidence>
<proteinExistence type="predicted"/>
<dbReference type="SMART" id="SM00419">
    <property type="entry name" value="HTH_CRP"/>
    <property type="match status" value="1"/>
</dbReference>
<dbReference type="GO" id="GO:0003677">
    <property type="term" value="F:DNA binding"/>
    <property type="evidence" value="ECO:0007669"/>
    <property type="project" value="InterPro"/>
</dbReference>
<feature type="domain" description="HTH crp-type" evidence="1">
    <location>
        <begin position="1"/>
        <end position="62"/>
    </location>
</feature>
<dbReference type="InterPro" id="IPR014710">
    <property type="entry name" value="RmlC-like_jellyroll"/>
</dbReference>
<evidence type="ECO:0000259" key="1">
    <source>
        <dbReference type="PROSITE" id="PS51063"/>
    </source>
</evidence>
<accession>A0A645EU54</accession>
<reference evidence="2" key="1">
    <citation type="submission" date="2019-08" db="EMBL/GenBank/DDBJ databases">
        <authorList>
            <person name="Kucharzyk K."/>
            <person name="Murdoch R.W."/>
            <person name="Higgins S."/>
            <person name="Loffler F."/>
        </authorList>
    </citation>
    <scope>NUCLEOTIDE SEQUENCE</scope>
</reference>
<dbReference type="Pfam" id="PF13545">
    <property type="entry name" value="HTH_Crp_2"/>
    <property type="match status" value="1"/>
</dbReference>
<dbReference type="GO" id="GO:0006355">
    <property type="term" value="P:regulation of DNA-templated transcription"/>
    <property type="evidence" value="ECO:0007669"/>
    <property type="project" value="InterPro"/>
</dbReference>
<name>A0A645EU54_9ZZZZ</name>
<dbReference type="InterPro" id="IPR012318">
    <property type="entry name" value="HTH_CRP"/>
</dbReference>
<organism evidence="2">
    <name type="scientific">bioreactor metagenome</name>
    <dbReference type="NCBI Taxonomy" id="1076179"/>
    <lineage>
        <taxon>unclassified sequences</taxon>
        <taxon>metagenomes</taxon>
        <taxon>ecological metagenomes</taxon>
    </lineage>
</organism>
<dbReference type="Gene3D" id="2.60.120.10">
    <property type="entry name" value="Jelly Rolls"/>
    <property type="match status" value="1"/>
</dbReference>
<protein>
    <recommendedName>
        <fullName evidence="1">HTH crp-type domain-containing protein</fullName>
    </recommendedName>
</protein>
<dbReference type="EMBL" id="VSSQ01050670">
    <property type="protein sequence ID" value="MPN04752.1"/>
    <property type="molecule type" value="Genomic_DNA"/>
</dbReference>
<gene>
    <name evidence="2" type="ORF">SDC9_151999</name>
</gene>
<comment type="caution">
    <text evidence="2">The sequence shown here is derived from an EMBL/GenBank/DDBJ whole genome shotgun (WGS) entry which is preliminary data.</text>
</comment>
<dbReference type="PROSITE" id="PS51063">
    <property type="entry name" value="HTH_CRP_2"/>
    <property type="match status" value="1"/>
</dbReference>
<dbReference type="SUPFAM" id="SSF46785">
    <property type="entry name" value="Winged helix' DNA-binding domain"/>
    <property type="match status" value="1"/>
</dbReference>
<dbReference type="AlphaFoldDB" id="A0A645EU54"/>